<reference evidence="3 4" key="1">
    <citation type="submission" date="2023-08" db="EMBL/GenBank/DDBJ databases">
        <title>Black Yeasts Isolated from many extreme environments.</title>
        <authorList>
            <person name="Coleine C."/>
            <person name="Stajich J.E."/>
            <person name="Selbmann L."/>
        </authorList>
    </citation>
    <scope>NUCLEOTIDE SEQUENCE [LARGE SCALE GENOMIC DNA]</scope>
    <source>
        <strain evidence="3 4">CCFEE 5792</strain>
    </source>
</reference>
<evidence type="ECO:0000313" key="4">
    <source>
        <dbReference type="Proteomes" id="UP001358417"/>
    </source>
</evidence>
<feature type="region of interest" description="Disordered" evidence="2">
    <location>
        <begin position="1"/>
        <end position="30"/>
    </location>
</feature>
<dbReference type="Gene3D" id="3.30.760.10">
    <property type="entry name" value="RNA Cap, Translation Initiation Factor Eif4e"/>
    <property type="match status" value="1"/>
</dbReference>
<evidence type="ECO:0000256" key="2">
    <source>
        <dbReference type="SAM" id="MobiDB-lite"/>
    </source>
</evidence>
<sequence>MADSKQPLSSASAGTAPKTATITESPSVTHVSSAAPTKKWTNFWLASALPQSALLCAIFGVPRQLYHRALLSRPSLVQDDSNFRGLDTDDEEEDHQELINAPRDIKSLRATLFSQARHYGVTGGKWIVFVSRQNLDKVWSIVAHRTAEGRLGVEATVLTTGKDSGDDIPISIHTSDFVDRGDVVSVLKAIIQAKITQEAEQAQIYYKPDVFSHPGTQLWCHIWTSYQLLGQRQVGKGNQVELRSVSASQTTQNV</sequence>
<dbReference type="InterPro" id="IPR015034">
    <property type="entry name" value="Bles03"/>
</dbReference>
<dbReference type="GeneID" id="89976114"/>
<dbReference type="Pfam" id="PF08939">
    <property type="entry name" value="Bles03"/>
    <property type="match status" value="1"/>
</dbReference>
<protein>
    <submittedName>
        <fullName evidence="3">Uncharacterized protein</fullName>
    </submittedName>
</protein>
<dbReference type="PANTHER" id="PTHR31977:SF1">
    <property type="entry name" value="UPF0696 PROTEIN C11ORF68"/>
    <property type="match status" value="1"/>
</dbReference>
<dbReference type="InterPro" id="IPR023398">
    <property type="entry name" value="TIF_eIF4e-like"/>
</dbReference>
<comment type="caution">
    <text evidence="3">The sequence shown here is derived from an EMBL/GenBank/DDBJ whole genome shotgun (WGS) entry which is preliminary data.</text>
</comment>
<dbReference type="AlphaFoldDB" id="A0AAV9NQE0"/>
<dbReference type="EMBL" id="JAVRRD010000003">
    <property type="protein sequence ID" value="KAK5061407.1"/>
    <property type="molecule type" value="Genomic_DNA"/>
</dbReference>
<organism evidence="3 4">
    <name type="scientific">Exophiala bonariae</name>
    <dbReference type="NCBI Taxonomy" id="1690606"/>
    <lineage>
        <taxon>Eukaryota</taxon>
        <taxon>Fungi</taxon>
        <taxon>Dikarya</taxon>
        <taxon>Ascomycota</taxon>
        <taxon>Pezizomycotina</taxon>
        <taxon>Eurotiomycetes</taxon>
        <taxon>Chaetothyriomycetidae</taxon>
        <taxon>Chaetothyriales</taxon>
        <taxon>Herpotrichiellaceae</taxon>
        <taxon>Exophiala</taxon>
    </lineage>
</organism>
<comment type="similarity">
    <text evidence="1">Belongs to the UPF0696 family.</text>
</comment>
<evidence type="ECO:0000313" key="3">
    <source>
        <dbReference type="EMBL" id="KAK5061407.1"/>
    </source>
</evidence>
<dbReference type="Proteomes" id="UP001358417">
    <property type="component" value="Unassembled WGS sequence"/>
</dbReference>
<dbReference type="PANTHER" id="PTHR31977">
    <property type="entry name" value="UPF0696 PROTEIN C11ORF68"/>
    <property type="match status" value="1"/>
</dbReference>
<name>A0AAV9NQE0_9EURO</name>
<evidence type="ECO:0000256" key="1">
    <source>
        <dbReference type="ARBA" id="ARBA00010568"/>
    </source>
</evidence>
<dbReference type="SUPFAM" id="SSF55418">
    <property type="entry name" value="eIF4e-like"/>
    <property type="match status" value="1"/>
</dbReference>
<keyword evidence="4" id="KW-1185">Reference proteome</keyword>
<accession>A0AAV9NQE0</accession>
<gene>
    <name evidence="3" type="ORF">LTR84_007949</name>
</gene>
<proteinExistence type="inferred from homology"/>
<dbReference type="RefSeq" id="XP_064710504.1">
    <property type="nucleotide sequence ID" value="XM_064851501.1"/>
</dbReference>